<dbReference type="EMBL" id="BABT02000106">
    <property type="protein sequence ID" value="GAA96748.1"/>
    <property type="molecule type" value="Genomic_DNA"/>
</dbReference>
<dbReference type="Pfam" id="PF04437">
    <property type="entry name" value="RINT1_TIP1"/>
    <property type="match status" value="1"/>
</dbReference>
<dbReference type="eggNOG" id="KOG2218">
    <property type="taxonomic scope" value="Eukaryota"/>
</dbReference>
<evidence type="ECO:0000313" key="3">
    <source>
        <dbReference type="Proteomes" id="UP000009131"/>
    </source>
</evidence>
<dbReference type="PROSITE" id="PS51386">
    <property type="entry name" value="RINT1_TIP20"/>
    <property type="match status" value="1"/>
</dbReference>
<dbReference type="Gene3D" id="1.20.58.1420">
    <property type="entry name" value="Dsl1p vesicle tethering complex, Tip20p subunit, domain B"/>
    <property type="match status" value="1"/>
</dbReference>
<dbReference type="HOGENOM" id="CLU_015529_1_0_1"/>
<dbReference type="AlphaFoldDB" id="G7E1N8"/>
<gene>
    <name evidence="2" type="primary">Mo03419</name>
    <name evidence="2" type="ORF">E5Q_03419</name>
</gene>
<dbReference type="STRING" id="764103.G7E1N8"/>
<dbReference type="InterPro" id="IPR042042">
    <property type="entry name" value="Tip20p_domB"/>
</dbReference>
<keyword evidence="3" id="KW-1185">Reference proteome</keyword>
<name>G7E1N8_MIXOS</name>
<reference evidence="2 3" key="2">
    <citation type="journal article" date="2012" name="Open Biol.">
        <title>Characteristics of nucleosomes and linker DNA regions on the genome of the basidiomycete Mixia osmundae revealed by mono- and dinucleosome mapping.</title>
        <authorList>
            <person name="Nishida H."/>
            <person name="Kondo S."/>
            <person name="Matsumoto T."/>
            <person name="Suzuki Y."/>
            <person name="Yoshikawa H."/>
            <person name="Taylor T.D."/>
            <person name="Sugiyama J."/>
        </authorList>
    </citation>
    <scope>NUCLEOTIDE SEQUENCE [LARGE SCALE GENOMIC DNA]</scope>
    <source>
        <strain evidence="3">CBS 9802 / IAM 14324 / JCM 22182 / KY 12970</strain>
    </source>
</reference>
<dbReference type="InterPro" id="IPR042044">
    <property type="entry name" value="EXOC6PINT-1/Sec15/Tip20_C_dom2"/>
</dbReference>
<evidence type="ECO:0000313" key="2">
    <source>
        <dbReference type="EMBL" id="GAA96748.1"/>
    </source>
</evidence>
<dbReference type="InParanoid" id="G7E1N8"/>
<feature type="coiled-coil region" evidence="1">
    <location>
        <begin position="40"/>
        <end position="74"/>
    </location>
</feature>
<dbReference type="Gene3D" id="1.20.58.670">
    <property type="entry name" value="Dsl1p vesicle tethering complex, Tip20p subunit, domain D"/>
    <property type="match status" value="1"/>
</dbReference>
<dbReference type="OrthoDB" id="407410at2759"/>
<protein>
    <recommendedName>
        <fullName evidence="4">RINT-1 family protein</fullName>
    </recommendedName>
</protein>
<dbReference type="OMA" id="FRTGWVE"/>
<sequence>MAAVLEQLLQPPNVYKARESAQERLTELTRGGLGKGKRSQDELDRTLRDVLARQDELEQQLENSNGLVEQLLSTSRQTIVNLDTKAGELHTTQLRTEDEIIDHRIKLSSGLREGTSTGSDKTLLEELEELDAKIAQLARAQTYLDVLAKAEKLSLRASSSITTNTAGALKAYIQLYEYHESLNRVSGKLGASAFVERIVRNTWHRQVDEISIKVLAALEELHWPKPIPPLERSVATSRLKAAFLDGLKLQRAGERYRLAKTTDMDADPKRPSIALLEPPVIPIRAMIQPLELRFRYHFDGKRQTNRLDKPEWYFAHVLNLLSEHERFLTDDVQSLMAEGGYGHFDAMTEFIVANLKMVTRRLRQSVPQLLSLPPILAHTIYQALQFDKTLHDRYGFEPRMSKSLPGKTGADVCITAEIILDNESWFGSWREAERTYADDKFFEIISASDAWQLNEDYAESGLRPTHSALRIRDLFEQITDRYRPLPAFRHRLPFLTRIQLPLLDSYHGRIASSVDAFESLTFGLISSVPGSLGEGPGGRLTAGVSGLQRLLRAGISARWMQKTCRSWGEDPLFLDLWHHLADLARSGKTDDEVGKLAAPLLALAGQPDAALFDSHASRFGALAERTDDLIVKHIVREVTSEMKPYLNKRWDYDALAPDELEISPELNTTLAAFSGLLSCLVSSLPPLACMSLYRKVAVALQDILITKITIAKVFHESGGCQFAFDFDHGWLAAAREAGIIRPLAAFRKLADCTALLSLSAKPQAKGRPAFAQVMKIVWESDEATFGRTMDGCGVKILQLKEVQAVLRKRSEAWQ</sequence>
<dbReference type="GO" id="GO:0006890">
    <property type="term" value="P:retrograde vesicle-mediated transport, Golgi to endoplasmic reticulum"/>
    <property type="evidence" value="ECO:0007669"/>
    <property type="project" value="InterPro"/>
</dbReference>
<proteinExistence type="predicted"/>
<dbReference type="GO" id="GO:0006888">
    <property type="term" value="P:endoplasmic reticulum to Golgi vesicle-mediated transport"/>
    <property type="evidence" value="ECO:0007669"/>
    <property type="project" value="InterPro"/>
</dbReference>
<dbReference type="InterPro" id="IPR007528">
    <property type="entry name" value="RINT1_Tip20"/>
</dbReference>
<dbReference type="PANTHER" id="PTHR13520:SF0">
    <property type="entry name" value="RAD50-INTERACTING PROTEIN 1"/>
    <property type="match status" value="1"/>
</dbReference>
<dbReference type="Proteomes" id="UP000009131">
    <property type="component" value="Unassembled WGS sequence"/>
</dbReference>
<organism evidence="2 3">
    <name type="scientific">Mixia osmundae (strain CBS 9802 / IAM 14324 / JCM 22182 / KY 12970)</name>
    <dbReference type="NCBI Taxonomy" id="764103"/>
    <lineage>
        <taxon>Eukaryota</taxon>
        <taxon>Fungi</taxon>
        <taxon>Dikarya</taxon>
        <taxon>Basidiomycota</taxon>
        <taxon>Pucciniomycotina</taxon>
        <taxon>Mixiomycetes</taxon>
        <taxon>Mixiales</taxon>
        <taxon>Mixiaceae</taxon>
        <taxon>Mixia</taxon>
    </lineage>
</organism>
<dbReference type="GO" id="GO:0070939">
    <property type="term" value="C:Dsl1/NZR complex"/>
    <property type="evidence" value="ECO:0007669"/>
    <property type="project" value="InterPro"/>
</dbReference>
<dbReference type="PANTHER" id="PTHR13520">
    <property type="entry name" value="RAD50-INTERACTING PROTEIN 1 RINT-1"/>
    <property type="match status" value="1"/>
</dbReference>
<keyword evidence="1" id="KW-0175">Coiled coil</keyword>
<reference evidence="2 3" key="1">
    <citation type="journal article" date="2011" name="J. Gen. Appl. Microbiol.">
        <title>Draft genome sequencing of the enigmatic basidiomycete Mixia osmundae.</title>
        <authorList>
            <person name="Nishida H."/>
            <person name="Nagatsuka Y."/>
            <person name="Sugiyama J."/>
        </authorList>
    </citation>
    <scope>NUCLEOTIDE SEQUENCE [LARGE SCALE GENOMIC DNA]</scope>
    <source>
        <strain evidence="3">CBS 9802 / IAM 14324 / JCM 22182 / KY 12970</strain>
    </source>
</reference>
<evidence type="ECO:0008006" key="4">
    <source>
        <dbReference type="Google" id="ProtNLM"/>
    </source>
</evidence>
<evidence type="ECO:0000256" key="1">
    <source>
        <dbReference type="SAM" id="Coils"/>
    </source>
</evidence>
<dbReference type="RefSeq" id="XP_014565262.1">
    <property type="nucleotide sequence ID" value="XM_014709776.1"/>
</dbReference>
<dbReference type="FunCoup" id="G7E1N8">
    <property type="interactions" value="39"/>
</dbReference>
<comment type="caution">
    <text evidence="2">The sequence shown here is derived from an EMBL/GenBank/DDBJ whole genome shotgun (WGS) entry which is preliminary data.</text>
</comment>
<dbReference type="GO" id="GO:0060628">
    <property type="term" value="P:regulation of ER to Golgi vesicle-mediated transport"/>
    <property type="evidence" value="ECO:0007669"/>
    <property type="project" value="TreeGrafter"/>
</dbReference>
<accession>G7E1N8</accession>